<feature type="non-terminal residue" evidence="8">
    <location>
        <position position="1"/>
    </location>
</feature>
<name>A0A1B6HTZ9_9HEMI</name>
<sequence>SWSICDWYWYSSKCSEGVSLWSCRGWNLNFLKFLFVVEGVVLAPNIMISRKSFVKMYALLCTCLFGFLQFMHLAQGSELPAAHFEPQVAMLCDTKSDQPYRSQYMTEAGHWATDLVHKVTCYKDKLDILEYCKKVYPKHDITNIVESSHFMKVSNWCRVGHSKCKHTDWVKPYRCLEGPFQSDALLVPENCLFDHIHNQTRCWEFDRWNQTAAQS</sequence>
<comment type="subcellular location">
    <subcellularLocation>
        <location evidence="1">Membrane</location>
        <topology evidence="1">Single-pass type I membrane protein</topology>
    </subcellularLocation>
</comment>
<keyword evidence="2 6" id="KW-0812">Transmembrane</keyword>
<dbReference type="SMART" id="SM00006">
    <property type="entry name" value="A4_EXTRA"/>
    <property type="match status" value="1"/>
</dbReference>
<keyword evidence="4 6" id="KW-0472">Membrane</keyword>
<dbReference type="GO" id="GO:0046914">
    <property type="term" value="F:transition metal ion binding"/>
    <property type="evidence" value="ECO:0007669"/>
    <property type="project" value="InterPro"/>
</dbReference>
<dbReference type="SUPFAM" id="SSF89811">
    <property type="entry name" value="Amyloid beta a4 protein copper binding domain (domain 2)"/>
    <property type="match status" value="1"/>
</dbReference>
<dbReference type="Gene3D" id="3.90.570.10">
    <property type="entry name" value="Amyloidogenic glycoprotein, heparin-binding domain"/>
    <property type="match status" value="1"/>
</dbReference>
<feature type="region of interest" description="GFLD subdomain" evidence="5">
    <location>
        <begin position="82"/>
        <end position="181"/>
    </location>
</feature>
<feature type="domain" description="E1" evidence="7">
    <location>
        <begin position="82"/>
        <end position="215"/>
    </location>
</feature>
<dbReference type="AlphaFoldDB" id="A0A1B6HTZ9"/>
<dbReference type="EMBL" id="GECU01029591">
    <property type="protein sequence ID" value="JAS78115.1"/>
    <property type="molecule type" value="Transcribed_RNA"/>
</dbReference>
<dbReference type="InterPro" id="IPR036669">
    <property type="entry name" value="Amyloid_Cu-bd_sf"/>
</dbReference>
<evidence type="ECO:0000256" key="6">
    <source>
        <dbReference type="SAM" id="Phobius"/>
    </source>
</evidence>
<keyword evidence="5" id="KW-1015">Disulfide bond</keyword>
<dbReference type="GO" id="GO:0007417">
    <property type="term" value="P:central nervous system development"/>
    <property type="evidence" value="ECO:0007669"/>
    <property type="project" value="TreeGrafter"/>
</dbReference>
<dbReference type="GO" id="GO:0043025">
    <property type="term" value="C:neuronal cell body"/>
    <property type="evidence" value="ECO:0007669"/>
    <property type="project" value="TreeGrafter"/>
</dbReference>
<evidence type="ECO:0000313" key="8">
    <source>
        <dbReference type="EMBL" id="JAS78115.1"/>
    </source>
</evidence>
<dbReference type="GO" id="GO:0008201">
    <property type="term" value="F:heparin binding"/>
    <property type="evidence" value="ECO:0007669"/>
    <property type="project" value="UniProtKB-UniRule"/>
</dbReference>
<evidence type="ECO:0000256" key="2">
    <source>
        <dbReference type="ARBA" id="ARBA00022692"/>
    </source>
</evidence>
<dbReference type="SUPFAM" id="SSF56491">
    <property type="entry name" value="A heparin-binding domain"/>
    <property type="match status" value="1"/>
</dbReference>
<dbReference type="GO" id="GO:0043005">
    <property type="term" value="C:neuron projection"/>
    <property type="evidence" value="ECO:0007669"/>
    <property type="project" value="TreeGrafter"/>
</dbReference>
<comment type="similarity">
    <text evidence="5">Belongs to the APP family.</text>
</comment>
<organism evidence="8">
    <name type="scientific">Homalodisca liturata</name>
    <dbReference type="NCBI Taxonomy" id="320908"/>
    <lineage>
        <taxon>Eukaryota</taxon>
        <taxon>Metazoa</taxon>
        <taxon>Ecdysozoa</taxon>
        <taxon>Arthropoda</taxon>
        <taxon>Hexapoda</taxon>
        <taxon>Insecta</taxon>
        <taxon>Pterygota</taxon>
        <taxon>Neoptera</taxon>
        <taxon>Paraneoptera</taxon>
        <taxon>Hemiptera</taxon>
        <taxon>Auchenorrhyncha</taxon>
        <taxon>Membracoidea</taxon>
        <taxon>Cicadellidae</taxon>
        <taxon>Cicadellinae</taxon>
        <taxon>Proconiini</taxon>
        <taxon>Homalodisca</taxon>
    </lineage>
</organism>
<proteinExistence type="inferred from homology"/>
<dbReference type="InterPro" id="IPR008155">
    <property type="entry name" value="Amyloid_glyco"/>
</dbReference>
<feature type="region of interest" description="CuBD subdomain" evidence="5">
    <location>
        <begin position="189"/>
        <end position="215"/>
    </location>
</feature>
<reference evidence="8" key="1">
    <citation type="submission" date="2015-11" db="EMBL/GenBank/DDBJ databases">
        <title>De novo transcriptome assembly of four potential Pierce s Disease insect vectors from Arizona vineyards.</title>
        <authorList>
            <person name="Tassone E.E."/>
        </authorList>
    </citation>
    <scope>NUCLEOTIDE SEQUENCE</scope>
</reference>
<protein>
    <recommendedName>
        <fullName evidence="7">E1 domain-containing protein</fullName>
    </recommendedName>
</protein>
<dbReference type="GO" id="GO:0016020">
    <property type="term" value="C:membrane"/>
    <property type="evidence" value="ECO:0007669"/>
    <property type="project" value="UniProtKB-SubCell"/>
</dbReference>
<evidence type="ECO:0000256" key="4">
    <source>
        <dbReference type="ARBA" id="ARBA00023136"/>
    </source>
</evidence>
<keyword evidence="3 6" id="KW-1133">Transmembrane helix</keyword>
<evidence type="ECO:0000259" key="7">
    <source>
        <dbReference type="PROSITE" id="PS51869"/>
    </source>
</evidence>
<dbReference type="PROSITE" id="PS51869">
    <property type="entry name" value="APP_E1"/>
    <property type="match status" value="1"/>
</dbReference>
<dbReference type="PANTHER" id="PTHR23103:SF15">
    <property type="entry name" value="AMYLOID-BETA-LIKE PROTEIN"/>
    <property type="match status" value="1"/>
</dbReference>
<gene>
    <name evidence="8" type="ORF">g.54733</name>
</gene>
<evidence type="ECO:0000256" key="3">
    <source>
        <dbReference type="ARBA" id="ARBA00022989"/>
    </source>
</evidence>
<feature type="transmembrane region" description="Helical" evidence="6">
    <location>
        <begin position="56"/>
        <end position="74"/>
    </location>
</feature>
<evidence type="ECO:0000256" key="5">
    <source>
        <dbReference type="PROSITE-ProRule" id="PRU01217"/>
    </source>
</evidence>
<dbReference type="GO" id="GO:0007409">
    <property type="term" value="P:axonogenesis"/>
    <property type="evidence" value="ECO:0007669"/>
    <property type="project" value="TreeGrafter"/>
</dbReference>
<comment type="caution">
    <text evidence="5">Lacks conserved residue(s) required for the propagation of feature annotation.</text>
</comment>
<dbReference type="InterPro" id="IPR015849">
    <property type="entry name" value="Amyloid_glyco_heparin-bd"/>
</dbReference>
<dbReference type="PANTHER" id="PTHR23103">
    <property type="entry name" value="ALZHEIMER'S DISEASE BETA-AMYLOID RELATED"/>
    <property type="match status" value="1"/>
</dbReference>
<dbReference type="InterPro" id="IPR008154">
    <property type="entry name" value="Amyloid_glyco_extra"/>
</dbReference>
<accession>A0A1B6HTZ9</accession>
<feature type="disulfide bond" evidence="5">
    <location>
        <begin position="157"/>
        <end position="164"/>
    </location>
</feature>
<evidence type="ECO:0000256" key="1">
    <source>
        <dbReference type="ARBA" id="ARBA00004479"/>
    </source>
</evidence>
<feature type="non-terminal residue" evidence="8">
    <location>
        <position position="215"/>
    </location>
</feature>
<dbReference type="Pfam" id="PF02177">
    <property type="entry name" value="APP_N"/>
    <property type="match status" value="1"/>
</dbReference>
<dbReference type="InterPro" id="IPR036454">
    <property type="entry name" value="Amyloid_glyco_heparin-bd_sf"/>
</dbReference>